<sequence length="283" mass="32079">MSKMRAQTIQIFLPDGSPRSIRIAAFTSRITQIILIPRNKLEDAKSRDELQNVGVYFLFGSSDDKAKDQVYIGESENCLERLKQHNAKKDFWNTALVVISKTNNLTKSDVKYLEHFTYKKAKEAGRYEVENSIIPKESLISEWMKADLMHVFEDIKILIGTLGYPLFEEIHGASSKQEEVLICKGKEAYATGEYTDDGFVVLKGSKANIEEVRTAGASVINTRKKLLNSNIVEKKENVYIFKEDYIFSSPSAAAAAVLGRRANGWTEWKDNDGHTLDELKRQN</sequence>
<evidence type="ECO:0000259" key="1">
    <source>
        <dbReference type="Pfam" id="PF01541"/>
    </source>
</evidence>
<evidence type="ECO:0000313" key="4">
    <source>
        <dbReference type="Proteomes" id="UP000036243"/>
    </source>
</evidence>
<comment type="caution">
    <text evidence="3">The sequence shown here is derived from an EMBL/GenBank/DDBJ whole genome shotgun (WGS) entry which is preliminary data.</text>
</comment>
<dbReference type="InterPro" id="IPR000305">
    <property type="entry name" value="GIY-YIG_endonuc"/>
</dbReference>
<dbReference type="Proteomes" id="UP000036243">
    <property type="component" value="Unassembled WGS sequence"/>
</dbReference>
<reference evidence="3 4" key="1">
    <citation type="submission" date="2015-02" db="EMBL/GenBank/DDBJ databases">
        <title>Evolution of B. cereus sensu lato: Distribution, horizontal transfer and duplication of chromosomal virulence genes.</title>
        <authorList>
            <person name="Boehm M.-E."/>
            <person name="Huptas C."/>
            <person name="Krey V.M."/>
            <person name="Scherer S."/>
        </authorList>
    </citation>
    <scope>NUCLEOTIDE SEQUENCE [LARGE SCALE GENOMIC DNA]</scope>
    <source>
        <strain evidence="3 4">#17</strain>
    </source>
</reference>
<accession>A0A9X0G883</accession>
<dbReference type="EMBL" id="JYFW01000016">
    <property type="protein sequence ID" value="KMP18572.1"/>
    <property type="molecule type" value="Genomic_DNA"/>
</dbReference>
<evidence type="ECO:0000259" key="2">
    <source>
        <dbReference type="Pfam" id="PF14267"/>
    </source>
</evidence>
<proteinExistence type="predicted"/>
<organism evidence="3 4">
    <name type="scientific">Bacillus cereus</name>
    <dbReference type="NCBI Taxonomy" id="1396"/>
    <lineage>
        <taxon>Bacteria</taxon>
        <taxon>Bacillati</taxon>
        <taxon>Bacillota</taxon>
        <taxon>Bacilli</taxon>
        <taxon>Bacillales</taxon>
        <taxon>Bacillaceae</taxon>
        <taxon>Bacillus</taxon>
        <taxon>Bacillus cereus group</taxon>
    </lineage>
</organism>
<gene>
    <name evidence="3" type="ORF">TQ94_12575</name>
</gene>
<dbReference type="Pfam" id="PF14267">
    <property type="entry name" value="DUF4357"/>
    <property type="match status" value="1"/>
</dbReference>
<evidence type="ECO:0000313" key="3">
    <source>
        <dbReference type="EMBL" id="KMP18572.1"/>
    </source>
</evidence>
<dbReference type="AlphaFoldDB" id="A0A9X0G883"/>
<dbReference type="CDD" id="cd10447">
    <property type="entry name" value="GIY-YIG_unchar_2"/>
    <property type="match status" value="1"/>
</dbReference>
<feature type="domain" description="DUF4357" evidence="2">
    <location>
        <begin position="223"/>
        <end position="276"/>
    </location>
</feature>
<protein>
    <recommendedName>
        <fullName evidence="5">DUF4357 domain-containing protein</fullName>
    </recommendedName>
</protein>
<dbReference type="InterPro" id="IPR025579">
    <property type="entry name" value="DUF4357"/>
</dbReference>
<name>A0A9X0G883_BACCE</name>
<evidence type="ECO:0008006" key="5">
    <source>
        <dbReference type="Google" id="ProtNLM"/>
    </source>
</evidence>
<feature type="domain" description="GIY-YIG" evidence="1">
    <location>
        <begin position="54"/>
        <end position="135"/>
    </location>
</feature>
<dbReference type="Pfam" id="PF01541">
    <property type="entry name" value="GIY-YIG"/>
    <property type="match status" value="1"/>
</dbReference>